<organism evidence="3 4">
    <name type="scientific">Kribbella pittospori</name>
    <dbReference type="NCBI Taxonomy" id="722689"/>
    <lineage>
        <taxon>Bacteria</taxon>
        <taxon>Bacillati</taxon>
        <taxon>Actinomycetota</taxon>
        <taxon>Actinomycetes</taxon>
        <taxon>Propionibacteriales</taxon>
        <taxon>Kribbellaceae</taxon>
        <taxon>Kribbella</taxon>
    </lineage>
</organism>
<evidence type="ECO:0000256" key="1">
    <source>
        <dbReference type="PIRSR" id="PIRSR637460-1"/>
    </source>
</evidence>
<dbReference type="AlphaFoldDB" id="A0A4R0L351"/>
<name>A0A4R0L351_9ACTN</name>
<dbReference type="PANTHER" id="PTHR37981:SF1">
    <property type="entry name" value="SGNH HYDROLASE-TYPE ESTERASE DOMAIN-CONTAINING PROTEIN"/>
    <property type="match status" value="1"/>
</dbReference>
<accession>A0A4R0L351</accession>
<dbReference type="Pfam" id="PF13472">
    <property type="entry name" value="Lipase_GDSL_2"/>
    <property type="match status" value="1"/>
</dbReference>
<dbReference type="CDD" id="cd01823">
    <property type="entry name" value="SEST_like"/>
    <property type="match status" value="1"/>
</dbReference>
<dbReference type="Proteomes" id="UP000291144">
    <property type="component" value="Unassembled WGS sequence"/>
</dbReference>
<dbReference type="EMBL" id="SJKB01000003">
    <property type="protein sequence ID" value="TCC63075.1"/>
    <property type="molecule type" value="Genomic_DNA"/>
</dbReference>
<dbReference type="GO" id="GO:0019433">
    <property type="term" value="P:triglyceride catabolic process"/>
    <property type="evidence" value="ECO:0007669"/>
    <property type="project" value="TreeGrafter"/>
</dbReference>
<keyword evidence="3" id="KW-0378">Hydrolase</keyword>
<gene>
    <name evidence="3" type="ORF">E0H73_11410</name>
</gene>
<dbReference type="SUPFAM" id="SSF52266">
    <property type="entry name" value="SGNH hydrolase"/>
    <property type="match status" value="1"/>
</dbReference>
<protein>
    <submittedName>
        <fullName evidence="3">SGNH/GDSL hydrolase family protein</fullName>
    </submittedName>
</protein>
<evidence type="ECO:0000313" key="4">
    <source>
        <dbReference type="Proteomes" id="UP000291144"/>
    </source>
</evidence>
<dbReference type="OrthoDB" id="5503950at2"/>
<reference evidence="3 4" key="1">
    <citation type="submission" date="2019-02" db="EMBL/GenBank/DDBJ databases">
        <title>Kribbella capetownensis sp. nov. and Kribbella speibonae sp. nov., isolated from soil.</title>
        <authorList>
            <person name="Curtis S.M."/>
            <person name="Norton I."/>
            <person name="Everest G.J."/>
            <person name="Meyers P.R."/>
        </authorList>
    </citation>
    <scope>NUCLEOTIDE SEQUENCE [LARGE SCALE GENOMIC DNA]</scope>
    <source>
        <strain evidence="3 4">NRRL B-24813</strain>
    </source>
</reference>
<evidence type="ECO:0000259" key="2">
    <source>
        <dbReference type="Pfam" id="PF13472"/>
    </source>
</evidence>
<dbReference type="GO" id="GO:0004806">
    <property type="term" value="F:triacylglycerol lipase activity"/>
    <property type="evidence" value="ECO:0007669"/>
    <property type="project" value="TreeGrafter"/>
</dbReference>
<proteinExistence type="predicted"/>
<feature type="active site" description="Nucleophile" evidence="1">
    <location>
        <position position="35"/>
    </location>
</feature>
<feature type="domain" description="SGNH hydrolase-type esterase" evidence="2">
    <location>
        <begin position="31"/>
        <end position="275"/>
    </location>
</feature>
<dbReference type="InterPro" id="IPR013830">
    <property type="entry name" value="SGNH_hydro"/>
</dbReference>
<dbReference type="Gene3D" id="3.40.50.1110">
    <property type="entry name" value="SGNH hydrolase"/>
    <property type="match status" value="1"/>
</dbReference>
<comment type="caution">
    <text evidence="3">The sequence shown here is derived from an EMBL/GenBank/DDBJ whole genome shotgun (WGS) entry which is preliminary data.</text>
</comment>
<keyword evidence="4" id="KW-1185">Reference proteome</keyword>
<sequence>MTRFLSITGCRLIVSGRYRGRVIDPGSRYVALGSSFAAGPGIDPIVHKPAGRSGRNYAHLVAAEFGLDLVDVTYSGATTANVLDTQQDDAPPQLDAVTPDAALVTITVGGNDLDYIGTFIRGSMLNTLAKPATLLGRRVANRIRARVSYLKDDTEYQAVTDSLTNVVEQVRGRAPQARIVLVDYLTLVGPSTRPRLDVPLNEEQLPSVAMMADGLAAAFAKAAAAGGADLVAASAASRDHAIGSPEPWITAFTLRPPGMLGGVVPYHPNAAGMRAVAELVIATLKV</sequence>
<dbReference type="InterPro" id="IPR037460">
    <property type="entry name" value="SEST-like"/>
</dbReference>
<evidence type="ECO:0000313" key="3">
    <source>
        <dbReference type="EMBL" id="TCC63075.1"/>
    </source>
</evidence>
<dbReference type="InterPro" id="IPR036514">
    <property type="entry name" value="SGNH_hydro_sf"/>
</dbReference>
<dbReference type="PANTHER" id="PTHR37981">
    <property type="entry name" value="LIPASE 2"/>
    <property type="match status" value="1"/>
</dbReference>
<feature type="active site" evidence="1">
    <location>
        <position position="267"/>
    </location>
</feature>